<evidence type="ECO:0000256" key="1">
    <source>
        <dbReference type="SAM" id="MobiDB-lite"/>
    </source>
</evidence>
<evidence type="ECO:0000313" key="4">
    <source>
        <dbReference type="EMBL" id="CAE8615426.1"/>
    </source>
</evidence>
<organism evidence="4 5">
    <name type="scientific">Polarella glacialis</name>
    <name type="common">Dinoflagellate</name>
    <dbReference type="NCBI Taxonomy" id="89957"/>
    <lineage>
        <taxon>Eukaryota</taxon>
        <taxon>Sar</taxon>
        <taxon>Alveolata</taxon>
        <taxon>Dinophyceae</taxon>
        <taxon>Suessiales</taxon>
        <taxon>Suessiaceae</taxon>
        <taxon>Polarella</taxon>
    </lineage>
</organism>
<dbReference type="Gene3D" id="2.60.40.150">
    <property type="entry name" value="C2 domain"/>
    <property type="match status" value="1"/>
</dbReference>
<dbReference type="GO" id="GO:0005509">
    <property type="term" value="F:calcium ion binding"/>
    <property type="evidence" value="ECO:0007669"/>
    <property type="project" value="InterPro"/>
</dbReference>
<feature type="region of interest" description="Disordered" evidence="1">
    <location>
        <begin position="530"/>
        <end position="550"/>
    </location>
</feature>
<keyword evidence="5" id="KW-1185">Reference proteome</keyword>
<dbReference type="OrthoDB" id="444537at2759"/>
<dbReference type="PANTHER" id="PTHR47042">
    <property type="entry name" value="C2 DOMAIN-CONTAINING PROTEIN-LIKE"/>
    <property type="match status" value="1"/>
</dbReference>
<dbReference type="PROSITE" id="PS50222">
    <property type="entry name" value="EF_HAND_2"/>
    <property type="match status" value="1"/>
</dbReference>
<gene>
    <name evidence="4" type="ORF">PGLA1383_LOCUS33142</name>
</gene>
<feature type="compositionally biased region" description="Polar residues" evidence="1">
    <location>
        <begin position="14"/>
        <end position="34"/>
    </location>
</feature>
<feature type="non-terminal residue" evidence="4">
    <location>
        <position position="1"/>
    </location>
</feature>
<dbReference type="PROSITE" id="PS50004">
    <property type="entry name" value="C2"/>
    <property type="match status" value="1"/>
</dbReference>
<dbReference type="PROSITE" id="PS00018">
    <property type="entry name" value="EF_HAND_1"/>
    <property type="match status" value="1"/>
</dbReference>
<sequence>VSTEFVPSPIYGQAQGSSSSVTPQANGHSPSRNFAANGGGVSPVGPAGILYVIIHGAYDLHAGHMDTPDPYVTMRVGEKEHSTPVVNNNPNPVWSDKNKFTFRVRETDGVLSLQVVNSNMMKDDVMGRVSINFRSYPSVQWHREKSRLEGGQGELEFDFRLEPEQGSPTSNPPADRSHQPPQTQFPQAAVQRPPSPSTRGASGGHLQQELAYDSRGAAGASHGLQEARRDVQQYDAPSATGGENIFGAPNLFMQMPDLMSKLMGAAQAATPSVDLQQLGGGGMQASAAQYGQPEASRGVATPGPAARQQAPITPMMSSRATASYVPPAQVPPSMAPGFGTTSAAFLQPPVSRGVSVQQGAPSLMQMGAHGYDAFDANGDGFVSQQEYMAAMASQRAVPVAHVAPARAPQAHTMAYSSPAAAYAVAQPAGAYAAQFGSATPAYASQPQAQYYGAPSAIPAYAAAPAANPTYGAYAAATPMYSAAATPAYAQPVYGVASPTPAYAAAPAAQPMYGVPSYTPAYTATPSYTPPSHAGVYSQTTSTPSYQPMYR</sequence>
<dbReference type="AlphaFoldDB" id="A0A813FT06"/>
<feature type="compositionally biased region" description="Polar residues" evidence="1">
    <location>
        <begin position="536"/>
        <end position="550"/>
    </location>
</feature>
<dbReference type="InterPro" id="IPR000008">
    <property type="entry name" value="C2_dom"/>
</dbReference>
<feature type="domain" description="EF-hand" evidence="3">
    <location>
        <begin position="362"/>
        <end position="397"/>
    </location>
</feature>
<feature type="region of interest" description="Disordered" evidence="1">
    <location>
        <begin position="162"/>
        <end position="206"/>
    </location>
</feature>
<comment type="caution">
    <text evidence="4">The sequence shown here is derived from an EMBL/GenBank/DDBJ whole genome shotgun (WGS) entry which is preliminary data.</text>
</comment>
<protein>
    <recommendedName>
        <fullName evidence="6">Calmodulin</fullName>
    </recommendedName>
</protein>
<dbReference type="EMBL" id="CAJNNV010025632">
    <property type="protein sequence ID" value="CAE8615426.1"/>
    <property type="molecule type" value="Genomic_DNA"/>
</dbReference>
<dbReference type="Pfam" id="PF00168">
    <property type="entry name" value="C2"/>
    <property type="match status" value="1"/>
</dbReference>
<dbReference type="PANTHER" id="PTHR47042:SF4">
    <property type="entry name" value="OS02G0313700 PROTEIN"/>
    <property type="match status" value="1"/>
</dbReference>
<evidence type="ECO:0008006" key="6">
    <source>
        <dbReference type="Google" id="ProtNLM"/>
    </source>
</evidence>
<name>A0A813FT06_POLGL</name>
<dbReference type="InterPro" id="IPR018247">
    <property type="entry name" value="EF_Hand_1_Ca_BS"/>
</dbReference>
<proteinExistence type="predicted"/>
<accession>A0A813FT06</accession>
<reference evidence="4" key="1">
    <citation type="submission" date="2021-02" db="EMBL/GenBank/DDBJ databases">
        <authorList>
            <person name="Dougan E. K."/>
            <person name="Rhodes N."/>
            <person name="Thang M."/>
            <person name="Chan C."/>
        </authorList>
    </citation>
    <scope>NUCLEOTIDE SEQUENCE</scope>
</reference>
<feature type="region of interest" description="Disordered" evidence="1">
    <location>
        <begin position="1"/>
        <end position="38"/>
    </location>
</feature>
<dbReference type="SMART" id="SM00239">
    <property type="entry name" value="C2"/>
    <property type="match status" value="1"/>
</dbReference>
<dbReference type="SUPFAM" id="SSF49562">
    <property type="entry name" value="C2 domain (Calcium/lipid-binding domain, CaLB)"/>
    <property type="match status" value="1"/>
</dbReference>
<dbReference type="CDD" id="cd00030">
    <property type="entry name" value="C2"/>
    <property type="match status" value="1"/>
</dbReference>
<feature type="domain" description="C2" evidence="2">
    <location>
        <begin position="28"/>
        <end position="146"/>
    </location>
</feature>
<dbReference type="InterPro" id="IPR002048">
    <property type="entry name" value="EF_hand_dom"/>
</dbReference>
<dbReference type="InterPro" id="IPR052847">
    <property type="entry name" value="Ext_Synaptotagmin/KAHRP-like"/>
</dbReference>
<evidence type="ECO:0000259" key="2">
    <source>
        <dbReference type="PROSITE" id="PS50004"/>
    </source>
</evidence>
<dbReference type="Proteomes" id="UP000654075">
    <property type="component" value="Unassembled WGS sequence"/>
</dbReference>
<evidence type="ECO:0000313" key="5">
    <source>
        <dbReference type="Proteomes" id="UP000654075"/>
    </source>
</evidence>
<evidence type="ECO:0000259" key="3">
    <source>
        <dbReference type="PROSITE" id="PS50222"/>
    </source>
</evidence>
<dbReference type="InterPro" id="IPR035892">
    <property type="entry name" value="C2_domain_sf"/>
</dbReference>